<gene>
    <name evidence="5" type="ORF">SCHPADRAFT_927119</name>
</gene>
<dbReference type="OrthoDB" id="1920326at2759"/>
<keyword evidence="2" id="KW-0378">Hydrolase</keyword>
<evidence type="ECO:0000256" key="2">
    <source>
        <dbReference type="ARBA" id="ARBA00022801"/>
    </source>
</evidence>
<dbReference type="GO" id="GO:0008408">
    <property type="term" value="F:3'-5' exonuclease activity"/>
    <property type="evidence" value="ECO:0007669"/>
    <property type="project" value="InterPro"/>
</dbReference>
<dbReference type="EMBL" id="KQ085928">
    <property type="protein sequence ID" value="KLO15508.1"/>
    <property type="molecule type" value="Genomic_DNA"/>
</dbReference>
<proteinExistence type="predicted"/>
<name>A0A0H2S180_9AGAM</name>
<organism evidence="5 6">
    <name type="scientific">Schizopora paradoxa</name>
    <dbReference type="NCBI Taxonomy" id="27342"/>
    <lineage>
        <taxon>Eukaryota</taxon>
        <taxon>Fungi</taxon>
        <taxon>Dikarya</taxon>
        <taxon>Basidiomycota</taxon>
        <taxon>Agaricomycotina</taxon>
        <taxon>Agaricomycetes</taxon>
        <taxon>Hymenochaetales</taxon>
        <taxon>Schizoporaceae</taxon>
        <taxon>Schizopora</taxon>
    </lineage>
</organism>
<keyword evidence="6" id="KW-1185">Reference proteome</keyword>
<dbReference type="GO" id="GO:0005634">
    <property type="term" value="C:nucleus"/>
    <property type="evidence" value="ECO:0007669"/>
    <property type="project" value="TreeGrafter"/>
</dbReference>
<evidence type="ECO:0000313" key="5">
    <source>
        <dbReference type="EMBL" id="KLO15508.1"/>
    </source>
</evidence>
<dbReference type="GO" id="GO:0005737">
    <property type="term" value="C:cytoplasm"/>
    <property type="evidence" value="ECO:0007669"/>
    <property type="project" value="TreeGrafter"/>
</dbReference>
<evidence type="ECO:0000256" key="3">
    <source>
        <dbReference type="SAM" id="MobiDB-lite"/>
    </source>
</evidence>
<sequence>MTRVRPLFLRYTLARRFYTSKRYTARPMEFVDDPEDVEVEKLPNRISSKPRSKMLEALDAHFGSAEDSETSNVTTALQVKPTSSTSCPQQPRSVPQHRSFFEPKPIPRLVSMNAKPSSSSDGSLSAPASKGYGGALRGSSNSNSTKPASASKSYKSSGGSTKVQVYLPLYSYRDKKFSDPLPVPKRIYVRSVDQTDDLVGKLDTSGALGFDLEWRVIFRSNAPPRPTAVLQICDKATILVIQLSAMKGQFPSKLKAVLEDRNVPKLGVNILNDGIRIGNDYGFRPHALVELGGLARQADPGPRGYVEKYFSVTNPGYLEEYIASLDKAGSQETQDDEASQEKENGVPTPPEEGSPGSPAPCTNSSKDTTTTSVKPRKPGAMIALATITAMYTGRSLNKGPVRSSNWERDPLTEEQLEYAANDAHCAFIIYERLMNLARENKVTLDAEKYTQDVKWYHVKKKSDSATEHKTPSAPFVNKPSSASSSKTTLPSGTPVAAQEYLPLCADDDVPMVDASSTQARTAEESEALAGPSKKPKFENSTSTFSNGRSNTKGFVKQRPQHIRSYNLWYGMNMPLGEMCKTLRAPDNPLKVGTVIGYVVGALQADPSLRFSYEKIKVLLESEKASFERHKLWFEALTREGNIHINMTREISTLN</sequence>
<dbReference type="CDD" id="cd06141">
    <property type="entry name" value="WRN_exo"/>
    <property type="match status" value="1"/>
</dbReference>
<dbReference type="PANTHER" id="PTHR13620">
    <property type="entry name" value="3-5 EXONUCLEASE"/>
    <property type="match status" value="1"/>
</dbReference>
<feature type="region of interest" description="Disordered" evidence="3">
    <location>
        <begin position="327"/>
        <end position="379"/>
    </location>
</feature>
<dbReference type="Pfam" id="PF01612">
    <property type="entry name" value="DNA_pol_A_exo1"/>
    <property type="match status" value="1"/>
</dbReference>
<feature type="region of interest" description="Disordered" evidence="3">
    <location>
        <begin position="461"/>
        <end position="493"/>
    </location>
</feature>
<evidence type="ECO:0000256" key="1">
    <source>
        <dbReference type="ARBA" id="ARBA00022722"/>
    </source>
</evidence>
<dbReference type="InterPro" id="IPR012337">
    <property type="entry name" value="RNaseH-like_sf"/>
</dbReference>
<dbReference type="InterPro" id="IPR036397">
    <property type="entry name" value="RNaseH_sf"/>
</dbReference>
<dbReference type="STRING" id="27342.A0A0H2S180"/>
<feature type="compositionally biased region" description="Low complexity" evidence="3">
    <location>
        <begin position="144"/>
        <end position="159"/>
    </location>
</feature>
<protein>
    <recommendedName>
        <fullName evidence="4">3'-5' exonuclease domain-containing protein</fullName>
    </recommendedName>
</protein>
<dbReference type="AlphaFoldDB" id="A0A0H2S180"/>
<feature type="region of interest" description="Disordered" evidence="3">
    <location>
        <begin position="61"/>
        <end position="159"/>
    </location>
</feature>
<dbReference type="InParanoid" id="A0A0H2S180"/>
<feature type="domain" description="3'-5' exonuclease" evidence="4">
    <location>
        <begin position="382"/>
        <end position="435"/>
    </location>
</feature>
<feature type="compositionally biased region" description="Polar residues" evidence="3">
    <location>
        <begin position="70"/>
        <end position="93"/>
    </location>
</feature>
<evidence type="ECO:0000313" key="6">
    <source>
        <dbReference type="Proteomes" id="UP000053477"/>
    </source>
</evidence>
<dbReference type="GO" id="GO:0003676">
    <property type="term" value="F:nucleic acid binding"/>
    <property type="evidence" value="ECO:0007669"/>
    <property type="project" value="InterPro"/>
</dbReference>
<feature type="compositionally biased region" description="Low complexity" evidence="3">
    <location>
        <begin position="116"/>
        <end position="129"/>
    </location>
</feature>
<accession>A0A0H2S180</accession>
<feature type="compositionally biased region" description="Polar residues" evidence="3">
    <location>
        <begin position="538"/>
        <end position="552"/>
    </location>
</feature>
<evidence type="ECO:0000259" key="4">
    <source>
        <dbReference type="Pfam" id="PF01612"/>
    </source>
</evidence>
<dbReference type="PANTHER" id="PTHR13620:SF104">
    <property type="entry name" value="EXONUCLEASE 3'-5' DOMAIN-CONTAINING PROTEIN 2"/>
    <property type="match status" value="1"/>
</dbReference>
<dbReference type="Gene3D" id="3.30.420.10">
    <property type="entry name" value="Ribonuclease H-like superfamily/Ribonuclease H"/>
    <property type="match status" value="1"/>
</dbReference>
<dbReference type="InterPro" id="IPR051132">
    <property type="entry name" value="3-5_Exonuclease_domain"/>
</dbReference>
<dbReference type="Proteomes" id="UP000053477">
    <property type="component" value="Unassembled WGS sequence"/>
</dbReference>
<feature type="compositionally biased region" description="Low complexity" evidence="3">
    <location>
        <begin position="478"/>
        <end position="491"/>
    </location>
</feature>
<dbReference type="InterPro" id="IPR002562">
    <property type="entry name" value="3'-5'_exonuclease_dom"/>
</dbReference>
<reference evidence="5 6" key="1">
    <citation type="submission" date="2015-04" db="EMBL/GenBank/DDBJ databases">
        <title>Complete genome sequence of Schizopora paradoxa KUC8140, a cosmopolitan wood degrader in East Asia.</title>
        <authorList>
            <consortium name="DOE Joint Genome Institute"/>
            <person name="Min B."/>
            <person name="Park H."/>
            <person name="Jang Y."/>
            <person name="Kim J.-J."/>
            <person name="Kim K.H."/>
            <person name="Pangilinan J."/>
            <person name="Lipzen A."/>
            <person name="Riley R."/>
            <person name="Grigoriev I.V."/>
            <person name="Spatafora J.W."/>
            <person name="Choi I.-G."/>
        </authorList>
    </citation>
    <scope>NUCLEOTIDE SEQUENCE [LARGE SCALE GENOMIC DNA]</scope>
    <source>
        <strain evidence="5 6">KUC8140</strain>
    </source>
</reference>
<feature type="compositionally biased region" description="Basic and acidic residues" evidence="3">
    <location>
        <begin position="461"/>
        <end position="470"/>
    </location>
</feature>
<feature type="compositionally biased region" description="Polar residues" evidence="3">
    <location>
        <begin position="361"/>
        <end position="373"/>
    </location>
</feature>
<keyword evidence="1" id="KW-0540">Nuclease</keyword>
<dbReference type="GO" id="GO:0006139">
    <property type="term" value="P:nucleobase-containing compound metabolic process"/>
    <property type="evidence" value="ECO:0007669"/>
    <property type="project" value="InterPro"/>
</dbReference>
<feature type="region of interest" description="Disordered" evidence="3">
    <location>
        <begin position="514"/>
        <end position="553"/>
    </location>
</feature>
<dbReference type="SUPFAM" id="SSF53098">
    <property type="entry name" value="Ribonuclease H-like"/>
    <property type="match status" value="1"/>
</dbReference>